<dbReference type="Gene3D" id="3.40.50.150">
    <property type="entry name" value="Vaccinia Virus protein VP39"/>
    <property type="match status" value="1"/>
</dbReference>
<protein>
    <recommendedName>
        <fullName evidence="1">site-specific DNA-methyltransferase (adenine-specific)</fullName>
        <ecNumber evidence="1">2.1.1.72</ecNumber>
    </recommendedName>
</protein>
<dbReference type="Pfam" id="PF07669">
    <property type="entry name" value="Eco57I"/>
    <property type="match status" value="1"/>
</dbReference>
<evidence type="ECO:0000256" key="7">
    <source>
        <dbReference type="ARBA" id="ARBA00047942"/>
    </source>
</evidence>
<keyword evidence="11" id="KW-1185">Reference proteome</keyword>
<keyword evidence="3" id="KW-0808">Transferase</keyword>
<evidence type="ECO:0000259" key="8">
    <source>
        <dbReference type="Pfam" id="PF07669"/>
    </source>
</evidence>
<keyword evidence="2" id="KW-0489">Methyltransferase</keyword>
<evidence type="ECO:0000256" key="5">
    <source>
        <dbReference type="ARBA" id="ARBA00022747"/>
    </source>
</evidence>
<dbReference type="HOGENOM" id="CLU_002539_1_0_0"/>
<evidence type="ECO:0000259" key="9">
    <source>
        <dbReference type="Pfam" id="PF12950"/>
    </source>
</evidence>
<keyword evidence="6" id="KW-0238">DNA-binding</keyword>
<dbReference type="InterPro" id="IPR011639">
    <property type="entry name" value="MethylTrfase_TaqI-like_dom"/>
</dbReference>
<dbReference type="Pfam" id="PF12950">
    <property type="entry name" value="TaqI_C"/>
    <property type="match status" value="1"/>
</dbReference>
<accession>A0A081BUY2</accession>
<dbReference type="EC" id="2.1.1.72" evidence="1"/>
<dbReference type="InterPro" id="IPR050953">
    <property type="entry name" value="N4_N6_ade-DNA_methylase"/>
</dbReference>
<dbReference type="PANTHER" id="PTHR33841">
    <property type="entry name" value="DNA METHYLTRANSFERASE YEEA-RELATED"/>
    <property type="match status" value="1"/>
</dbReference>
<dbReference type="AlphaFoldDB" id="A0A081BUY2"/>
<dbReference type="eggNOG" id="COG1002">
    <property type="taxonomic scope" value="Bacteria"/>
</dbReference>
<dbReference type="EMBL" id="DF820464">
    <property type="protein sequence ID" value="GAK56137.1"/>
    <property type="molecule type" value="Genomic_DNA"/>
</dbReference>
<keyword evidence="5" id="KW-0680">Restriction system</keyword>
<evidence type="ECO:0000313" key="11">
    <source>
        <dbReference type="Proteomes" id="UP000030661"/>
    </source>
</evidence>
<dbReference type="GO" id="GO:0003677">
    <property type="term" value="F:DNA binding"/>
    <property type="evidence" value="ECO:0007669"/>
    <property type="project" value="UniProtKB-KW"/>
</dbReference>
<evidence type="ECO:0000256" key="6">
    <source>
        <dbReference type="ARBA" id="ARBA00023125"/>
    </source>
</evidence>
<dbReference type="eggNOG" id="COG0827">
    <property type="taxonomic scope" value="Bacteria"/>
</dbReference>
<dbReference type="InterPro" id="IPR029063">
    <property type="entry name" value="SAM-dependent_MTases_sf"/>
</dbReference>
<dbReference type="PANTHER" id="PTHR33841:SF1">
    <property type="entry name" value="DNA METHYLTRANSFERASE A"/>
    <property type="match status" value="1"/>
</dbReference>
<keyword evidence="4" id="KW-0949">S-adenosyl-L-methionine</keyword>
<dbReference type="PRINTS" id="PR00507">
    <property type="entry name" value="N12N6MTFRASE"/>
</dbReference>
<dbReference type="GO" id="GO:0009007">
    <property type="term" value="F:site-specific DNA-methyltransferase (adenine-specific) activity"/>
    <property type="evidence" value="ECO:0007669"/>
    <property type="project" value="UniProtKB-EC"/>
</dbReference>
<gene>
    <name evidence="10" type="ORF">U27_03099</name>
</gene>
<dbReference type="Proteomes" id="UP000030661">
    <property type="component" value="Unassembled WGS sequence"/>
</dbReference>
<evidence type="ECO:0000313" key="10">
    <source>
        <dbReference type="EMBL" id="GAK56137.1"/>
    </source>
</evidence>
<dbReference type="SUPFAM" id="SSF53335">
    <property type="entry name" value="S-adenosyl-L-methionine-dependent methyltransferases"/>
    <property type="match status" value="1"/>
</dbReference>
<dbReference type="GO" id="GO:0032259">
    <property type="term" value="P:methylation"/>
    <property type="evidence" value="ECO:0007669"/>
    <property type="project" value="UniProtKB-KW"/>
</dbReference>
<dbReference type="GO" id="GO:0009307">
    <property type="term" value="P:DNA restriction-modification system"/>
    <property type="evidence" value="ECO:0007669"/>
    <property type="project" value="UniProtKB-KW"/>
</dbReference>
<evidence type="ECO:0000256" key="4">
    <source>
        <dbReference type="ARBA" id="ARBA00022691"/>
    </source>
</evidence>
<evidence type="ECO:0000256" key="1">
    <source>
        <dbReference type="ARBA" id="ARBA00011900"/>
    </source>
</evidence>
<name>A0A081BUY2_VECG1</name>
<dbReference type="InterPro" id="IPR025931">
    <property type="entry name" value="TaqI_C"/>
</dbReference>
<sequence length="1227" mass="141740">MNLSYFNQSNLYQALQRFLAELHIPVNELTAAPATAPDILTATYNPDNPAHQLMQEVYIAGGVDEAVFQRQAAPLAPEGLKQQRYEGLLIFGVTLKDRANGLLPTRRQLADITRAFNREFHYTPVVVVFRYAQFISIANAERMPYTQEWREGEKVGKVSLLRDIDVTRPHTGHLKILQELAISRAGKGAVNTFADLYARWQAVFNVALLNKQFYKELSDWYFWALQEVTFPATGRLTDDEQRKAHTAQNLIRLLTRLLFVWFVKEKHLIPEELFDETYLSEHLLNGFEPRKREECDHAAQGSRYYRAILQNLFFAALNQTVGKRAFRKDGQQMNVTNLMRYKRYFKDPQAFISLVEAQVPFMNGGLFECLDAPDPVRKGKMGGDVIVYEDGFSDRPDNPLCVPDYLFFGVAEHADLSVELGDAKHKNVTVNGLINILNSYKFTVTENTPIEEDVALDPELLGRVFENLLASYNPETKTTARKQTGSFYTPREIVNYMVDEALKAYLTQKLETEAGMTREDAERRLELLIGYHAAYFQDENRFDDGQTAVIINAIDRCKILDPACGSGAFPMGILHKLVHILHKLDPDNQLWKQAQKDRAIGEKIAELKRDKALAAQLSDDTVRAQAIRLINDRLRDIEAIFDREHQFDDYARKLFLIENCIYGVDIQPIATQISKLRCFIALIVDQNAAHASENFGIRPLPNLETRFVAANTLIGIEKPQAQGNLFENSRIRELEEHLTEVRHRLFSAQKPAEKRALREQDQQLREEMGTLLTDAGWGHETARQLAAWDPYNQNTSSPFFDPEWMFGIQDGFDVVIGNPPYFNLNKAPKEFVRRLKTFYESIHTGYNDIVYYFLYLGIELLNRNGVSVLITSNYFLGNEYAQKLRNYLKSYLVKMINFKEYKVFESASIHTCISMYQKTHNLTTISYFEPYNDEEMMNSSIEKRCKAFELQRSELKDNWIVAEEGSQLLIKKINGKSLLLGQIADIEQGSKSGKNDVFTVSQEQIREYQLEKELLRRNVKNSCIKKYYFITRDEWIIYVDNEVDIMKYPNTLSYLSEYRDVLENRNEVKQGCYSWYRFDRPRRRHIFDADEKLIVPYRAEHNRFAYDNSQHFNNGGDIRAIVITDKRFHIKYVLALLNSSLLDWHYGFIGKPKGNAREYFNEPLSKIPIIQASEQEQQTFIVLVDQILAAKQRDPAADTRALEADIDQRVYALYGLTDEEIAIVEGK</sequence>
<evidence type="ECO:0000256" key="2">
    <source>
        <dbReference type="ARBA" id="ARBA00022603"/>
    </source>
</evidence>
<comment type="catalytic activity">
    <reaction evidence="7">
        <text>a 2'-deoxyadenosine in DNA + S-adenosyl-L-methionine = an N(6)-methyl-2'-deoxyadenosine in DNA + S-adenosyl-L-homocysteine + H(+)</text>
        <dbReference type="Rhea" id="RHEA:15197"/>
        <dbReference type="Rhea" id="RHEA-COMP:12418"/>
        <dbReference type="Rhea" id="RHEA-COMP:12419"/>
        <dbReference type="ChEBI" id="CHEBI:15378"/>
        <dbReference type="ChEBI" id="CHEBI:57856"/>
        <dbReference type="ChEBI" id="CHEBI:59789"/>
        <dbReference type="ChEBI" id="CHEBI:90615"/>
        <dbReference type="ChEBI" id="CHEBI:90616"/>
        <dbReference type="EC" id="2.1.1.72"/>
    </reaction>
</comment>
<evidence type="ECO:0000256" key="3">
    <source>
        <dbReference type="ARBA" id="ARBA00022679"/>
    </source>
</evidence>
<dbReference type="PROSITE" id="PS00092">
    <property type="entry name" value="N6_MTASE"/>
    <property type="match status" value="1"/>
</dbReference>
<feature type="domain" description="TaqI-like C-terminal specificity" evidence="9">
    <location>
        <begin position="1054"/>
        <end position="1169"/>
    </location>
</feature>
<dbReference type="InterPro" id="IPR002052">
    <property type="entry name" value="DNA_methylase_N6_adenine_CS"/>
</dbReference>
<proteinExistence type="predicted"/>
<reference evidence="10" key="1">
    <citation type="journal article" date="2015" name="PeerJ">
        <title>First genomic representation of candidate bacterial phylum KSB3 points to enhanced environmental sensing as a trigger of wastewater bulking.</title>
        <authorList>
            <person name="Sekiguchi Y."/>
            <person name="Ohashi A."/>
            <person name="Parks D.H."/>
            <person name="Yamauchi T."/>
            <person name="Tyson G.W."/>
            <person name="Hugenholtz P."/>
        </authorList>
    </citation>
    <scope>NUCLEOTIDE SEQUENCE [LARGE SCALE GENOMIC DNA]</scope>
</reference>
<organism evidence="10">
    <name type="scientific">Vecturithrix granuli</name>
    <dbReference type="NCBI Taxonomy" id="1499967"/>
    <lineage>
        <taxon>Bacteria</taxon>
        <taxon>Candidatus Moduliflexota</taxon>
        <taxon>Candidatus Vecturitrichia</taxon>
        <taxon>Candidatus Vecturitrichales</taxon>
        <taxon>Candidatus Vecturitrichaceae</taxon>
        <taxon>Candidatus Vecturithrix</taxon>
    </lineage>
</organism>
<feature type="domain" description="Type II methyltransferase M.TaqI-like" evidence="8">
    <location>
        <begin position="659"/>
        <end position="904"/>
    </location>
</feature>
<dbReference type="STRING" id="1499967.U27_03099"/>